<evidence type="ECO:0000313" key="1">
    <source>
        <dbReference type="EMBL" id="KRL10762.1"/>
    </source>
</evidence>
<organism evidence="1 2">
    <name type="scientific">Schleiferilactobacillus perolens DSM 12744</name>
    <dbReference type="NCBI Taxonomy" id="1423792"/>
    <lineage>
        <taxon>Bacteria</taxon>
        <taxon>Bacillati</taxon>
        <taxon>Bacillota</taxon>
        <taxon>Bacilli</taxon>
        <taxon>Lactobacillales</taxon>
        <taxon>Lactobacillaceae</taxon>
        <taxon>Schleiferilactobacillus</taxon>
    </lineage>
</organism>
<sequence>MIVTMDEEYQELFNQVLDYARRRGVGFILTKELQPDTPSASDPAKSLVVINMCWRDQKQLPYIAAHEIGHCLDGDGSSILYFTTTANHSKYEYHANKKAFEILLPLTIDGDCQPDQINAVDWMGKLHIPSWEVDSVQESVAEYLF</sequence>
<dbReference type="PATRIC" id="fig|1423792.3.peg.926"/>
<evidence type="ECO:0000313" key="2">
    <source>
        <dbReference type="Proteomes" id="UP000051330"/>
    </source>
</evidence>
<accession>A0A0R1N082</accession>
<gene>
    <name evidence="1" type="ORF">FD09_GL000907</name>
</gene>
<keyword evidence="2" id="KW-1185">Reference proteome</keyword>
<dbReference type="AlphaFoldDB" id="A0A0R1N082"/>
<evidence type="ECO:0008006" key="3">
    <source>
        <dbReference type="Google" id="ProtNLM"/>
    </source>
</evidence>
<reference evidence="1 2" key="1">
    <citation type="journal article" date="2015" name="Genome Announc.">
        <title>Expanding the biotechnology potential of lactobacilli through comparative genomics of 213 strains and associated genera.</title>
        <authorList>
            <person name="Sun Z."/>
            <person name="Harris H.M."/>
            <person name="McCann A."/>
            <person name="Guo C."/>
            <person name="Argimon S."/>
            <person name="Zhang W."/>
            <person name="Yang X."/>
            <person name="Jeffery I.B."/>
            <person name="Cooney J.C."/>
            <person name="Kagawa T.F."/>
            <person name="Liu W."/>
            <person name="Song Y."/>
            <person name="Salvetti E."/>
            <person name="Wrobel A."/>
            <person name="Rasinkangas P."/>
            <person name="Parkhill J."/>
            <person name="Rea M.C."/>
            <person name="O'Sullivan O."/>
            <person name="Ritari J."/>
            <person name="Douillard F.P."/>
            <person name="Paul Ross R."/>
            <person name="Yang R."/>
            <person name="Briner A.E."/>
            <person name="Felis G.E."/>
            <person name="de Vos W.M."/>
            <person name="Barrangou R."/>
            <person name="Klaenhammer T.R."/>
            <person name="Caufield P.W."/>
            <person name="Cui Y."/>
            <person name="Zhang H."/>
            <person name="O'Toole P.W."/>
        </authorList>
    </citation>
    <scope>NUCLEOTIDE SEQUENCE [LARGE SCALE GENOMIC DNA]</scope>
    <source>
        <strain evidence="1 2">DSM 12744</strain>
    </source>
</reference>
<dbReference type="EMBL" id="AZEC01000014">
    <property type="protein sequence ID" value="KRL10762.1"/>
    <property type="molecule type" value="Genomic_DNA"/>
</dbReference>
<dbReference type="STRING" id="1423792.FD09_GL000907"/>
<comment type="caution">
    <text evidence="1">The sequence shown here is derived from an EMBL/GenBank/DDBJ whole genome shotgun (WGS) entry which is preliminary data.</text>
</comment>
<dbReference type="Proteomes" id="UP000051330">
    <property type="component" value="Unassembled WGS sequence"/>
</dbReference>
<proteinExistence type="predicted"/>
<name>A0A0R1N082_9LACO</name>
<protein>
    <recommendedName>
        <fullName evidence="3">IrrE N-terminal-like domain-containing protein</fullName>
    </recommendedName>
</protein>